<gene>
    <name evidence="2" type="ORF">FK219_002740</name>
</gene>
<proteinExistence type="predicted"/>
<keyword evidence="3" id="KW-1185">Reference proteome</keyword>
<evidence type="ECO:0000313" key="2">
    <source>
        <dbReference type="EMBL" id="NHF62166.1"/>
    </source>
</evidence>
<comment type="caution">
    <text evidence="2">The sequence shown here is derived from an EMBL/GenBank/DDBJ whole genome shotgun (WGS) entry which is preliminary data.</text>
</comment>
<dbReference type="EMBL" id="VIKT02000003">
    <property type="protein sequence ID" value="NHF62166.1"/>
    <property type="molecule type" value="Genomic_DNA"/>
</dbReference>
<accession>A0A9E5JNH4</accession>
<dbReference type="AlphaFoldDB" id="A0A9E5JNH4"/>
<feature type="domain" description="SnoaL-like" evidence="1">
    <location>
        <begin position="7"/>
        <end position="139"/>
    </location>
</feature>
<dbReference type="InterPro" id="IPR037401">
    <property type="entry name" value="SnoaL-like"/>
</dbReference>
<dbReference type="OrthoDB" id="1492465at2"/>
<protein>
    <submittedName>
        <fullName evidence="2">Nuclear transport factor 2 family protein</fullName>
    </submittedName>
</protein>
<sequence>MSTELHDLTARLAITSLLARIAHLADDGEVAEYLACFTADASWELKNGRGLDLAPQVRRGYDELAAGVHERRASGMQGPGSHTMHDISSIDIRVDGDTARATSYFRYYRSTDATPELVTMGRYDDEFTKTVDGWRMRRRVIRRD</sequence>
<dbReference type="RefSeq" id="WP_152582170.1">
    <property type="nucleotide sequence ID" value="NZ_VIKT02000003.1"/>
</dbReference>
<name>A0A9E5JNH4_9MICO</name>
<dbReference type="Pfam" id="PF13577">
    <property type="entry name" value="SnoaL_4"/>
    <property type="match status" value="1"/>
</dbReference>
<dbReference type="InterPro" id="IPR032710">
    <property type="entry name" value="NTF2-like_dom_sf"/>
</dbReference>
<evidence type="ECO:0000259" key="1">
    <source>
        <dbReference type="Pfam" id="PF13577"/>
    </source>
</evidence>
<dbReference type="Proteomes" id="UP000818266">
    <property type="component" value="Unassembled WGS sequence"/>
</dbReference>
<dbReference type="SUPFAM" id="SSF54427">
    <property type="entry name" value="NTF2-like"/>
    <property type="match status" value="1"/>
</dbReference>
<evidence type="ECO:0000313" key="3">
    <source>
        <dbReference type="Proteomes" id="UP000818266"/>
    </source>
</evidence>
<reference evidence="2 3" key="1">
    <citation type="submission" date="2020-03" db="EMBL/GenBank/DDBJ databases">
        <title>Chryseoglobus sp. isolated from a deep-sea seamount.</title>
        <authorList>
            <person name="Zhang D.-C."/>
        </authorList>
    </citation>
    <scope>NUCLEOTIDE SEQUENCE [LARGE SCALE GENOMIC DNA]</scope>
    <source>
        <strain evidence="2 3">KN1116</strain>
    </source>
</reference>
<dbReference type="Gene3D" id="3.10.450.50">
    <property type="match status" value="1"/>
</dbReference>
<organism evidence="2 3">
    <name type="scientific">Microcella pacifica</name>
    <dbReference type="NCBI Taxonomy" id="2591847"/>
    <lineage>
        <taxon>Bacteria</taxon>
        <taxon>Bacillati</taxon>
        <taxon>Actinomycetota</taxon>
        <taxon>Actinomycetes</taxon>
        <taxon>Micrococcales</taxon>
        <taxon>Microbacteriaceae</taxon>
        <taxon>Microcella</taxon>
    </lineage>
</organism>